<organism evidence="1 2">
    <name type="scientific">Tenacibaculum polynesiense</name>
    <dbReference type="NCBI Taxonomy" id="3137857"/>
    <lineage>
        <taxon>Bacteria</taxon>
        <taxon>Pseudomonadati</taxon>
        <taxon>Bacteroidota</taxon>
        <taxon>Flavobacteriia</taxon>
        <taxon>Flavobacteriales</taxon>
        <taxon>Flavobacteriaceae</taxon>
        <taxon>Tenacibaculum</taxon>
    </lineage>
</organism>
<sequence length="225" mass="27455">MFFPSDTKYKQTKLIKQGKSRIEEKFKLLSKWISENYNVRVLNIQENLDEDNDRLTIDVHVETIEEELKLTMSEEYYFNDITTNKQKEITEKYIQIINPSNNLSISPKINDISIYCFAFERIAKEEVNLLIPEKRIKEIYKELELPEIWTISRFFEYATLFVYKDGQKDNIKNSAKFKLIEDKYFDLLNEYDEFNYWERESFKMRLDSKQNFDDNYESNWINYYN</sequence>
<evidence type="ECO:0000313" key="2">
    <source>
        <dbReference type="Proteomes" id="UP001497527"/>
    </source>
</evidence>
<comment type="caution">
    <text evidence="1">The sequence shown here is derived from an EMBL/GenBank/DDBJ whole genome shotgun (WGS) entry which is preliminary data.</text>
</comment>
<dbReference type="RefSeq" id="WP_348715321.1">
    <property type="nucleotide sequence ID" value="NZ_CAXJIO010000010.1"/>
</dbReference>
<dbReference type="Proteomes" id="UP001497527">
    <property type="component" value="Unassembled WGS sequence"/>
</dbReference>
<accession>A0ABM9P819</accession>
<gene>
    <name evidence="1" type="ORF">T190423A01A_10075</name>
</gene>
<name>A0ABM9P819_9FLAO</name>
<dbReference type="EMBL" id="CAXJIO010000010">
    <property type="protein sequence ID" value="CAL2101512.1"/>
    <property type="molecule type" value="Genomic_DNA"/>
</dbReference>
<protein>
    <submittedName>
        <fullName evidence="1">Uncharacterized protein</fullName>
    </submittedName>
</protein>
<evidence type="ECO:0000313" key="1">
    <source>
        <dbReference type="EMBL" id="CAL2101512.1"/>
    </source>
</evidence>
<keyword evidence="2" id="KW-1185">Reference proteome</keyword>
<proteinExistence type="predicted"/>
<reference evidence="1 2" key="1">
    <citation type="submission" date="2024-05" db="EMBL/GenBank/DDBJ databases">
        <authorList>
            <person name="Duchaud E."/>
        </authorList>
    </citation>
    <scope>NUCLEOTIDE SEQUENCE [LARGE SCALE GENOMIC DNA]</scope>
    <source>
        <strain evidence="1">Ena-SAMPLE-TAB-13-05-2024-13:56:06:370-140308</strain>
    </source>
</reference>